<organism evidence="2 3">
    <name type="scientific">Pseudocalidococcus azoricus BACA0444</name>
    <dbReference type="NCBI Taxonomy" id="2918990"/>
    <lineage>
        <taxon>Bacteria</taxon>
        <taxon>Bacillati</taxon>
        <taxon>Cyanobacteriota</taxon>
        <taxon>Cyanophyceae</taxon>
        <taxon>Acaryochloridales</taxon>
        <taxon>Thermosynechococcaceae</taxon>
        <taxon>Pseudocalidococcus</taxon>
        <taxon>Pseudocalidococcus azoricus</taxon>
    </lineage>
</organism>
<dbReference type="PANTHER" id="PTHR11203:SF37">
    <property type="entry name" value="INTEGRATOR COMPLEX SUBUNIT 11"/>
    <property type="match status" value="1"/>
</dbReference>
<keyword evidence="2" id="KW-0378">Hydrolase</keyword>
<dbReference type="EC" id="3.-.-.-" evidence="2"/>
<evidence type="ECO:0000313" key="3">
    <source>
        <dbReference type="Proteomes" id="UP001268256"/>
    </source>
</evidence>
<dbReference type="InterPro" id="IPR001279">
    <property type="entry name" value="Metallo-B-lactamas"/>
</dbReference>
<proteinExistence type="predicted"/>
<dbReference type="SMART" id="SM00849">
    <property type="entry name" value="Lactamase_B"/>
    <property type="match status" value="1"/>
</dbReference>
<dbReference type="Proteomes" id="UP001268256">
    <property type="component" value="Unassembled WGS sequence"/>
</dbReference>
<dbReference type="GO" id="GO:0004521">
    <property type="term" value="F:RNA endonuclease activity"/>
    <property type="evidence" value="ECO:0007669"/>
    <property type="project" value="TreeGrafter"/>
</dbReference>
<dbReference type="InterPro" id="IPR011108">
    <property type="entry name" value="RMMBL"/>
</dbReference>
<dbReference type="EMBL" id="JAVMIP010000002">
    <property type="protein sequence ID" value="MDS3859800.1"/>
    <property type="molecule type" value="Genomic_DNA"/>
</dbReference>
<evidence type="ECO:0000313" key="2">
    <source>
        <dbReference type="EMBL" id="MDS3859800.1"/>
    </source>
</evidence>
<dbReference type="Gene3D" id="3.60.15.10">
    <property type="entry name" value="Ribonuclease Z/Hydroxyacylglutathione hydrolase-like"/>
    <property type="match status" value="1"/>
</dbReference>
<name>A0AAE4JUY8_9CYAN</name>
<dbReference type="PANTHER" id="PTHR11203">
    <property type="entry name" value="CLEAVAGE AND POLYADENYLATION SPECIFICITY FACTOR FAMILY MEMBER"/>
    <property type="match status" value="1"/>
</dbReference>
<feature type="domain" description="Metallo-beta-lactamase" evidence="1">
    <location>
        <begin position="16"/>
        <end position="207"/>
    </location>
</feature>
<dbReference type="GO" id="GO:0016787">
    <property type="term" value="F:hydrolase activity"/>
    <property type="evidence" value="ECO:0007669"/>
    <property type="project" value="UniProtKB-KW"/>
</dbReference>
<gene>
    <name evidence="2" type="ORF">RIF25_03155</name>
</gene>
<sequence>MVALDCLAYGIGSGPEGVCLRLRLGPYRILLDCGLKSLERLPPPPTPPADLVLCSHAHADHAQGLLQLHQLFPQLPIYASEVTTDLLPLNWLEVDAVPSFCRALPWRSPVEFGEGLTAELFPAGHLPGAAAFLLTYTPEDPTQAPCTVFYSGDFFLSHARFVNGLPLEAVRGLAPDVLILEGSLGAARYPHRRQQENQLAEMIYQALKGGQNVILPLPPLGMAQELLLLLRSHHLFTGKAIDIWVDREIAQACDAYLAILSHLPTSVQNFAQHQSLFWDERIRPHVHHLHAAPVGAINTLPSIVLGDWQGDFTELMATPGRPWLMLLPQATPVNPDPIGTAQTQYAPLIARNQLELAEFSLSFHADGPATTQLIHNLRPQHVVLIHGRPEELADLAGLEELSNRYHIHTPQIGSQTDFPLGELPLQASQALTNQIYEGEVTEWGDRVVMSLPLELTSDKRWQGFADTGLVSATWQGDSLVLRGLSQRELLRPLPDSVSQEQEACNNCEAYRQQRCWNTSSPLYSFKVAPEGYCPEFIRREP</sequence>
<keyword evidence="3" id="KW-1185">Reference proteome</keyword>
<protein>
    <submittedName>
        <fullName evidence="2">MBL fold metallo-hydrolase</fullName>
        <ecNumber evidence="2">3.-.-.-</ecNumber>
    </submittedName>
</protein>
<comment type="caution">
    <text evidence="2">The sequence shown here is derived from an EMBL/GenBank/DDBJ whole genome shotgun (WGS) entry which is preliminary data.</text>
</comment>
<dbReference type="InterPro" id="IPR036866">
    <property type="entry name" value="RibonucZ/Hydroxyglut_hydro"/>
</dbReference>
<dbReference type="InterPro" id="IPR050698">
    <property type="entry name" value="MBL"/>
</dbReference>
<evidence type="ECO:0000259" key="1">
    <source>
        <dbReference type="SMART" id="SM00849"/>
    </source>
</evidence>
<dbReference type="RefSeq" id="WP_322877104.1">
    <property type="nucleotide sequence ID" value="NZ_JAVMIP010000002.1"/>
</dbReference>
<dbReference type="Pfam" id="PF12706">
    <property type="entry name" value="Lactamase_B_2"/>
    <property type="match status" value="1"/>
</dbReference>
<reference evidence="3" key="1">
    <citation type="submission" date="2023-07" db="EMBL/GenBank/DDBJ databases">
        <authorList>
            <person name="Luz R."/>
            <person name="Cordeiro R."/>
            <person name="Fonseca A."/>
            <person name="Goncalves V."/>
        </authorList>
    </citation>
    <scope>NUCLEOTIDE SEQUENCE [LARGE SCALE GENOMIC DNA]</scope>
    <source>
        <strain evidence="3">BACA0444</strain>
    </source>
</reference>
<accession>A0AAE4JUY8</accession>
<dbReference type="Pfam" id="PF07521">
    <property type="entry name" value="RMMBL"/>
    <property type="match status" value="1"/>
</dbReference>
<dbReference type="SUPFAM" id="SSF56281">
    <property type="entry name" value="Metallo-hydrolase/oxidoreductase"/>
    <property type="match status" value="1"/>
</dbReference>
<dbReference type="AlphaFoldDB" id="A0AAE4JUY8"/>